<dbReference type="PIRSF" id="PIRSF015736">
    <property type="entry name" value="MI"/>
    <property type="match status" value="1"/>
</dbReference>
<name>A0AAD4CNP3_ASPNN</name>
<proteinExistence type="predicted"/>
<protein>
    <submittedName>
        <fullName evidence="1">Uncharacterized protein</fullName>
    </submittedName>
</protein>
<dbReference type="PANTHER" id="PTHR40267:SF1">
    <property type="entry name" value="BLR3294 PROTEIN"/>
    <property type="match status" value="1"/>
</dbReference>
<sequence>MVGQLANRAQFGLILPSTNTSVEAEFNQMLVPGVSWHSGRIFVTNPDLSSSSTMISFLSDLRTQIQTAVQSVLHAKVDYLVMGMSAETFWGGSTGADKFVEFMGTLSGGLGVTSGAAACKAVVDTYRVKRIGIITPYQPVGDQQVVDFFTQIGCKVVAIYGMKCASATSIADVTGEEIKDAFSRVDGPEVELLLQAGTNLCAAKAAAEFELEVGKPVVAINAATVWHAYRAVGIRDQIQGWGGLLERY</sequence>
<keyword evidence="2" id="KW-1185">Reference proteome</keyword>
<dbReference type="PANTHER" id="PTHR40267">
    <property type="entry name" value="BLR3294 PROTEIN"/>
    <property type="match status" value="1"/>
</dbReference>
<organism evidence="1 2">
    <name type="scientific">Aspergillus nanangensis</name>
    <dbReference type="NCBI Taxonomy" id="2582783"/>
    <lineage>
        <taxon>Eukaryota</taxon>
        <taxon>Fungi</taxon>
        <taxon>Dikarya</taxon>
        <taxon>Ascomycota</taxon>
        <taxon>Pezizomycotina</taxon>
        <taxon>Eurotiomycetes</taxon>
        <taxon>Eurotiomycetidae</taxon>
        <taxon>Eurotiales</taxon>
        <taxon>Aspergillaceae</taxon>
        <taxon>Aspergillus</taxon>
        <taxon>Aspergillus subgen. Circumdati</taxon>
    </lineage>
</organism>
<dbReference type="Proteomes" id="UP001194746">
    <property type="component" value="Unassembled WGS sequence"/>
</dbReference>
<dbReference type="InterPro" id="IPR026286">
    <property type="entry name" value="MaiA/AMDase"/>
</dbReference>
<reference evidence="1" key="2">
    <citation type="submission" date="2020-02" db="EMBL/GenBank/DDBJ databases">
        <authorList>
            <person name="Gilchrist C.L.M."/>
            <person name="Chooi Y.-H."/>
        </authorList>
    </citation>
    <scope>NUCLEOTIDE SEQUENCE</scope>
    <source>
        <strain evidence="1">MST-FP2251</strain>
    </source>
</reference>
<dbReference type="Gene3D" id="3.40.50.12500">
    <property type="match status" value="1"/>
</dbReference>
<reference evidence="1" key="1">
    <citation type="journal article" date="2019" name="Beilstein J. Org. Chem.">
        <title>Nanangenines: drimane sesquiterpenoids as the dominant metabolite cohort of a novel Australian fungus, Aspergillus nanangensis.</title>
        <authorList>
            <person name="Lacey H.J."/>
            <person name="Gilchrist C.L.M."/>
            <person name="Crombie A."/>
            <person name="Kalaitzis J.A."/>
            <person name="Vuong D."/>
            <person name="Rutledge P.J."/>
            <person name="Turner P."/>
            <person name="Pitt J.I."/>
            <person name="Lacey E."/>
            <person name="Chooi Y.H."/>
            <person name="Piggott A.M."/>
        </authorList>
    </citation>
    <scope>NUCLEOTIDE SEQUENCE</scope>
    <source>
        <strain evidence="1">MST-FP2251</strain>
    </source>
</reference>
<gene>
    <name evidence="1" type="ORF">FE257_006921</name>
</gene>
<dbReference type="EMBL" id="VCAU01000032">
    <property type="protein sequence ID" value="KAF9889831.1"/>
    <property type="molecule type" value="Genomic_DNA"/>
</dbReference>
<dbReference type="Pfam" id="PF17645">
    <property type="entry name" value="Amdase"/>
    <property type="match status" value="1"/>
</dbReference>
<comment type="caution">
    <text evidence="1">The sequence shown here is derived from an EMBL/GenBank/DDBJ whole genome shotgun (WGS) entry which is preliminary data.</text>
</comment>
<dbReference type="InterPro" id="IPR053714">
    <property type="entry name" value="Iso_Racemase_Enz_sf"/>
</dbReference>
<evidence type="ECO:0000313" key="1">
    <source>
        <dbReference type="EMBL" id="KAF9889831.1"/>
    </source>
</evidence>
<accession>A0AAD4CNP3</accession>
<evidence type="ECO:0000313" key="2">
    <source>
        <dbReference type="Proteomes" id="UP001194746"/>
    </source>
</evidence>
<dbReference type="AlphaFoldDB" id="A0AAD4CNP3"/>